<dbReference type="GO" id="GO:0000166">
    <property type="term" value="F:nucleotide binding"/>
    <property type="evidence" value="ECO:0007669"/>
    <property type="project" value="InterPro"/>
</dbReference>
<dbReference type="Pfam" id="PF01612">
    <property type="entry name" value="DNA_pol_A_exo1"/>
    <property type="match status" value="1"/>
</dbReference>
<dbReference type="SMART" id="SM00474">
    <property type="entry name" value="35EXOc"/>
    <property type="match status" value="1"/>
</dbReference>
<dbReference type="CDD" id="cd06147">
    <property type="entry name" value="Rrp6p_like_exo"/>
    <property type="match status" value="1"/>
</dbReference>
<evidence type="ECO:0000256" key="7">
    <source>
        <dbReference type="ARBA" id="ARBA00022839"/>
    </source>
</evidence>
<feature type="region of interest" description="Disordered" evidence="11">
    <location>
        <begin position="153"/>
        <end position="178"/>
    </location>
</feature>
<evidence type="ECO:0000256" key="6">
    <source>
        <dbReference type="ARBA" id="ARBA00022835"/>
    </source>
</evidence>
<dbReference type="GO" id="GO:0071035">
    <property type="term" value="P:nuclear polyadenylation-dependent rRNA catabolic process"/>
    <property type="evidence" value="ECO:0007669"/>
    <property type="project" value="TreeGrafter"/>
</dbReference>
<dbReference type="SUPFAM" id="SSF53098">
    <property type="entry name" value="Ribonuclease H-like"/>
    <property type="match status" value="1"/>
</dbReference>
<feature type="compositionally biased region" description="Polar residues" evidence="11">
    <location>
        <begin position="1"/>
        <end position="10"/>
    </location>
</feature>
<feature type="region of interest" description="Disordered" evidence="11">
    <location>
        <begin position="729"/>
        <end position="766"/>
    </location>
</feature>
<keyword evidence="8" id="KW-0539">Nucleus</keyword>
<gene>
    <name evidence="14" type="primary">LOC111605441</name>
</gene>
<dbReference type="OMA" id="NIMRPQM"/>
<keyword evidence="13" id="KW-1185">Reference proteome</keyword>
<feature type="compositionally biased region" description="Low complexity" evidence="11">
    <location>
        <begin position="879"/>
        <end position="888"/>
    </location>
</feature>
<evidence type="ECO:0000256" key="2">
    <source>
        <dbReference type="ARBA" id="ARBA00022552"/>
    </source>
</evidence>
<dbReference type="KEGG" id="dhe:111605441"/>
<evidence type="ECO:0000256" key="8">
    <source>
        <dbReference type="ARBA" id="ARBA00023242"/>
    </source>
</evidence>
<dbReference type="GO" id="GO:0046872">
    <property type="term" value="F:metal ion binding"/>
    <property type="evidence" value="ECO:0007669"/>
    <property type="project" value="UniProtKB-KW"/>
</dbReference>
<keyword evidence="4" id="KW-0479">Metal-binding</keyword>
<dbReference type="InterPro" id="IPR002562">
    <property type="entry name" value="3'-5'_exonuclease_dom"/>
</dbReference>
<organism evidence="13 14">
    <name type="scientific">Drosophila hydei</name>
    <name type="common">Fruit fly</name>
    <dbReference type="NCBI Taxonomy" id="7224"/>
    <lineage>
        <taxon>Eukaryota</taxon>
        <taxon>Metazoa</taxon>
        <taxon>Ecdysozoa</taxon>
        <taxon>Arthropoda</taxon>
        <taxon>Hexapoda</taxon>
        <taxon>Insecta</taxon>
        <taxon>Pterygota</taxon>
        <taxon>Neoptera</taxon>
        <taxon>Endopterygota</taxon>
        <taxon>Diptera</taxon>
        <taxon>Brachycera</taxon>
        <taxon>Muscomorpha</taxon>
        <taxon>Ephydroidea</taxon>
        <taxon>Drosophilidae</taxon>
        <taxon>Drosophila</taxon>
    </lineage>
</organism>
<dbReference type="GO" id="GO:0003727">
    <property type="term" value="F:single-stranded RNA binding"/>
    <property type="evidence" value="ECO:0007669"/>
    <property type="project" value="TreeGrafter"/>
</dbReference>
<dbReference type="SMART" id="SM00341">
    <property type="entry name" value="HRDC"/>
    <property type="match status" value="1"/>
</dbReference>
<dbReference type="GO" id="GO:0071039">
    <property type="term" value="P:nuclear polyadenylation-dependent CUT catabolic process"/>
    <property type="evidence" value="ECO:0007669"/>
    <property type="project" value="TreeGrafter"/>
</dbReference>
<dbReference type="InterPro" id="IPR012588">
    <property type="entry name" value="Exosome-assoc_fac_Rrp6_N"/>
</dbReference>
<dbReference type="SUPFAM" id="SSF47819">
    <property type="entry name" value="HRDC-like"/>
    <property type="match status" value="1"/>
</dbReference>
<keyword evidence="6" id="KW-0271">Exosome</keyword>
<dbReference type="FunFam" id="1.10.150.80:FF:000001">
    <property type="entry name" value="Putative exosome component 10"/>
    <property type="match status" value="1"/>
</dbReference>
<evidence type="ECO:0000313" key="14">
    <source>
        <dbReference type="RefSeq" id="XP_023179726.2"/>
    </source>
</evidence>
<evidence type="ECO:0000256" key="10">
    <source>
        <dbReference type="ARBA" id="ARBA00070365"/>
    </source>
</evidence>
<name>A0A6J1ME32_DROHY</name>
<sequence length="901" mass="103537">MPQTPKQTNLSEPEQPEEEPASQPSTSQASSDRRNLVTFTTEAYRNVVAATRCCNAFPQGAARSIYLSYPGYARMLEEQSQRVLGLINKVLKTENISGDIKRRQGDEQLEMVQEFNDILFERITTNLDIRSGLRRGNQPMVVETQVDVQSTSSAAKSATITKESPRAGSWNRYSTTPGTPARNMVSARLYTAHNIMRPQIQFKVPVDNSSQNPFRPRLTEKPNSLKPLALLPEYDDAGNVVSYLHPYEFELLKFEPPNEQLQMQKPLLPAPPAETELMVVDNVEALQEALKELRQAPQIAIDVEHHSYRTFMGITCLVQMSTRTKDYIFDTLTLREDMHILNLVLTDPKVLKILHGADLDIEWLQRDLSLYIVNMFDTHRAAKALNMARLSLAFLLKHYLDLDVDKSLQLADWRMRPLPQKLIDYARQDTHYLIYVYERLTNDLLQSEQGQLQGLRMVYQMSTDVCKKRYTKPHIGPDSHLDLVRKTKRSFDNRQLHALRGIFVWRDATARQEDESYGYVLPNHMMLQIAESLPREMQGILACCNPIPPLVRQQLNTLHQIVLRAREQPLIKPILEARHIVPIHLLPSTKDFNSKLNCPLDFSHQEEIRDDLPTLLSRNPTGKLEHPSKPKLEVPSASLIAPALSLLERPATPTQDEQVRWMRARQESKTMRMPYKRYMAILPLMQQQKNEQTAQQNNEQLTRRLCPAEPVPPTELQIEPKVEEDSVYNIPLKEQLKRKHQPTSDQSTLAKRNKSEEMPSASTSGALINLTQQNKIEVDHNDDDDDEVVEVPIEKGPIEIPTPMLSKRQQKRQEKNNRFKAKARMQAQSSNRAVQLPSNSGVVQNFDYKNVDFRQFQGGAKRAQGTEIKSQIRGKNRPNNRNNKQFNKLFTFSKINKERKK</sequence>
<dbReference type="Gene3D" id="3.30.420.10">
    <property type="entry name" value="Ribonuclease H-like superfamily/Ribonuclease H"/>
    <property type="match status" value="1"/>
</dbReference>
<evidence type="ECO:0000313" key="13">
    <source>
        <dbReference type="Proteomes" id="UP000504633"/>
    </source>
</evidence>
<dbReference type="AlphaFoldDB" id="A0A6J1ME32"/>
<dbReference type="InterPro" id="IPR049559">
    <property type="entry name" value="Rrp6p-like_exo"/>
</dbReference>
<dbReference type="GO" id="GO:0071038">
    <property type="term" value="P:TRAMP-dependent tRNA surveillance pathway"/>
    <property type="evidence" value="ECO:0007669"/>
    <property type="project" value="TreeGrafter"/>
</dbReference>
<dbReference type="Proteomes" id="UP000504633">
    <property type="component" value="Unplaced"/>
</dbReference>
<evidence type="ECO:0000256" key="4">
    <source>
        <dbReference type="ARBA" id="ARBA00022723"/>
    </source>
</evidence>
<dbReference type="GO" id="GO:0000175">
    <property type="term" value="F:3'-5'-RNA exonuclease activity"/>
    <property type="evidence" value="ECO:0007669"/>
    <property type="project" value="InterPro"/>
</dbReference>
<evidence type="ECO:0000256" key="1">
    <source>
        <dbReference type="ARBA" id="ARBA00004123"/>
    </source>
</evidence>
<dbReference type="GO" id="GO:0071051">
    <property type="term" value="P:poly(A)-dependent snoRNA 3'-end processing"/>
    <property type="evidence" value="ECO:0007669"/>
    <property type="project" value="TreeGrafter"/>
</dbReference>
<dbReference type="OrthoDB" id="2250022at2759"/>
<keyword evidence="7" id="KW-0269">Exonuclease</keyword>
<dbReference type="GO" id="GO:0005730">
    <property type="term" value="C:nucleolus"/>
    <property type="evidence" value="ECO:0007669"/>
    <property type="project" value="TreeGrafter"/>
</dbReference>
<dbReference type="Gene3D" id="1.10.150.80">
    <property type="entry name" value="HRDC domain"/>
    <property type="match status" value="1"/>
</dbReference>
<dbReference type="GO" id="GO:0071036">
    <property type="term" value="P:nuclear polyadenylation-dependent snoRNA catabolic process"/>
    <property type="evidence" value="ECO:0007669"/>
    <property type="project" value="TreeGrafter"/>
</dbReference>
<dbReference type="PROSITE" id="PS50967">
    <property type="entry name" value="HRDC"/>
    <property type="match status" value="1"/>
</dbReference>
<evidence type="ECO:0000256" key="11">
    <source>
        <dbReference type="SAM" id="MobiDB-lite"/>
    </source>
</evidence>
<evidence type="ECO:0000256" key="3">
    <source>
        <dbReference type="ARBA" id="ARBA00022722"/>
    </source>
</evidence>
<dbReference type="FunFam" id="3.30.420.10:FF:000059">
    <property type="entry name" value="Exosome complex exonuclease Rrp6"/>
    <property type="match status" value="1"/>
</dbReference>
<dbReference type="PANTHER" id="PTHR12124">
    <property type="entry name" value="POLYMYOSITIS/SCLERODERMA AUTOANTIGEN-RELATED"/>
    <property type="match status" value="1"/>
</dbReference>
<dbReference type="Pfam" id="PF08066">
    <property type="entry name" value="PMC2NT"/>
    <property type="match status" value="1"/>
</dbReference>
<dbReference type="GO" id="GO:0071037">
    <property type="term" value="P:nuclear polyadenylation-dependent snRNA catabolic process"/>
    <property type="evidence" value="ECO:0007669"/>
    <property type="project" value="TreeGrafter"/>
</dbReference>
<comment type="similarity">
    <text evidence="9">Belongs to the exosome component 10/RRP6 family.</text>
</comment>
<dbReference type="InterPro" id="IPR010997">
    <property type="entry name" value="HRDC-like_sf"/>
</dbReference>
<dbReference type="GeneID" id="111605441"/>
<feature type="compositionally biased region" description="Low complexity" evidence="11">
    <location>
        <begin position="153"/>
        <end position="162"/>
    </location>
</feature>
<reference evidence="14" key="1">
    <citation type="submission" date="2025-08" db="UniProtKB">
        <authorList>
            <consortium name="RefSeq"/>
        </authorList>
    </citation>
    <scope>IDENTIFICATION</scope>
    <source>
        <strain evidence="14">15085-1641.00</strain>
        <tissue evidence="14">Whole body</tissue>
    </source>
</reference>
<evidence type="ECO:0000256" key="9">
    <source>
        <dbReference type="ARBA" id="ARBA00043957"/>
    </source>
</evidence>
<feature type="compositionally biased region" description="Low complexity" evidence="11">
    <location>
        <begin position="21"/>
        <end position="30"/>
    </location>
</feature>
<accession>A0A6J1ME32</accession>
<evidence type="ECO:0000256" key="5">
    <source>
        <dbReference type="ARBA" id="ARBA00022801"/>
    </source>
</evidence>
<dbReference type="InterPro" id="IPR044876">
    <property type="entry name" value="HRDC_dom_sf"/>
</dbReference>
<dbReference type="InterPro" id="IPR002121">
    <property type="entry name" value="HRDC_dom"/>
</dbReference>
<dbReference type="GO" id="GO:0071040">
    <property type="term" value="P:nuclear polyadenylation-dependent antisense transcript catabolic process"/>
    <property type="evidence" value="ECO:0007669"/>
    <property type="project" value="TreeGrafter"/>
</dbReference>
<dbReference type="Pfam" id="PF00570">
    <property type="entry name" value="HRDC"/>
    <property type="match status" value="1"/>
</dbReference>
<dbReference type="GO" id="GO:0000467">
    <property type="term" value="P:exonucleolytic trimming to generate mature 3'-end of 5.8S rRNA from tricistronic rRNA transcript (SSU-rRNA, 5.8S rRNA, LSU-rRNA)"/>
    <property type="evidence" value="ECO:0007669"/>
    <property type="project" value="InterPro"/>
</dbReference>
<dbReference type="InterPro" id="IPR036397">
    <property type="entry name" value="RNaseH_sf"/>
</dbReference>
<dbReference type="InterPro" id="IPR045092">
    <property type="entry name" value="Rrp6-like"/>
</dbReference>
<feature type="region of interest" description="Disordered" evidence="11">
    <location>
        <begin position="857"/>
        <end position="901"/>
    </location>
</feature>
<feature type="region of interest" description="Disordered" evidence="11">
    <location>
        <begin position="1"/>
        <end position="34"/>
    </location>
</feature>
<keyword evidence="2" id="KW-0698">rRNA processing</keyword>
<dbReference type="CTD" id="41798"/>
<protein>
    <recommendedName>
        <fullName evidence="10">Exosome complex component 10 homolog</fullName>
    </recommendedName>
</protein>
<dbReference type="RefSeq" id="XP_023179726.2">
    <property type="nucleotide sequence ID" value="XM_023323958.2"/>
</dbReference>
<dbReference type="GO" id="GO:0000176">
    <property type="term" value="C:nuclear exosome (RNase complex)"/>
    <property type="evidence" value="ECO:0007669"/>
    <property type="project" value="InterPro"/>
</dbReference>
<evidence type="ECO:0000259" key="12">
    <source>
        <dbReference type="PROSITE" id="PS50967"/>
    </source>
</evidence>
<dbReference type="InterPro" id="IPR012337">
    <property type="entry name" value="RNaseH-like_sf"/>
</dbReference>
<dbReference type="GO" id="GO:0071044">
    <property type="term" value="P:histone mRNA catabolic process"/>
    <property type="evidence" value="ECO:0007669"/>
    <property type="project" value="TreeGrafter"/>
</dbReference>
<comment type="subcellular location">
    <subcellularLocation>
        <location evidence="1">Nucleus</location>
    </subcellularLocation>
</comment>
<keyword evidence="5" id="KW-0378">Hydrolase</keyword>
<proteinExistence type="inferred from homology"/>
<keyword evidence="3" id="KW-0540">Nuclease</keyword>
<feature type="domain" description="HRDC" evidence="12">
    <location>
        <begin position="492"/>
        <end position="572"/>
    </location>
</feature>
<dbReference type="PANTHER" id="PTHR12124:SF47">
    <property type="entry name" value="EXOSOME COMPONENT 10"/>
    <property type="match status" value="1"/>
</dbReference>